<feature type="transmembrane region" description="Helical" evidence="16">
    <location>
        <begin position="159"/>
        <end position="177"/>
    </location>
</feature>
<dbReference type="InterPro" id="IPR018303">
    <property type="entry name" value="ATPase_P-typ_P_site"/>
</dbReference>
<evidence type="ECO:0000256" key="4">
    <source>
        <dbReference type="ARBA" id="ARBA00022475"/>
    </source>
</evidence>
<evidence type="ECO:0000256" key="5">
    <source>
        <dbReference type="ARBA" id="ARBA00022692"/>
    </source>
</evidence>
<keyword evidence="6 16" id="KW-0479">Metal-binding</keyword>
<keyword evidence="9" id="KW-0187">Copper transport</keyword>
<keyword evidence="4 16" id="KW-1003">Cell membrane</keyword>
<dbReference type="InterPro" id="IPR001757">
    <property type="entry name" value="P_typ_ATPase"/>
</dbReference>
<dbReference type="Gene3D" id="3.40.50.1000">
    <property type="entry name" value="HAD superfamily/HAD-like"/>
    <property type="match status" value="1"/>
</dbReference>
<dbReference type="GO" id="GO:0055070">
    <property type="term" value="P:copper ion homeostasis"/>
    <property type="evidence" value="ECO:0007669"/>
    <property type="project" value="TreeGrafter"/>
</dbReference>
<keyword evidence="10 16" id="KW-0067">ATP-binding</keyword>
<feature type="transmembrane region" description="Helical" evidence="16">
    <location>
        <begin position="183"/>
        <end position="203"/>
    </location>
</feature>
<dbReference type="InterPro" id="IPR023214">
    <property type="entry name" value="HAD_sf"/>
</dbReference>
<evidence type="ECO:0000256" key="6">
    <source>
        <dbReference type="ARBA" id="ARBA00022723"/>
    </source>
</evidence>
<evidence type="ECO:0000313" key="19">
    <source>
        <dbReference type="Proteomes" id="UP000741360"/>
    </source>
</evidence>
<evidence type="ECO:0000256" key="1">
    <source>
        <dbReference type="ARBA" id="ARBA00004651"/>
    </source>
</evidence>
<dbReference type="PROSITE" id="PS00154">
    <property type="entry name" value="ATPASE_E1_E2"/>
    <property type="match status" value="1"/>
</dbReference>
<keyword evidence="11" id="KW-0460">Magnesium</keyword>
<evidence type="ECO:0000256" key="11">
    <source>
        <dbReference type="ARBA" id="ARBA00022842"/>
    </source>
</evidence>
<dbReference type="PANTHER" id="PTHR43520">
    <property type="entry name" value="ATP7, ISOFORM B"/>
    <property type="match status" value="1"/>
</dbReference>
<keyword evidence="5 16" id="KW-0812">Transmembrane</keyword>
<dbReference type="GO" id="GO:0005886">
    <property type="term" value="C:plasma membrane"/>
    <property type="evidence" value="ECO:0007669"/>
    <property type="project" value="UniProtKB-SubCell"/>
</dbReference>
<comment type="caution">
    <text evidence="18">The sequence shown here is derived from an EMBL/GenBank/DDBJ whole genome shotgun (WGS) entry which is preliminary data.</text>
</comment>
<dbReference type="Pfam" id="PF00403">
    <property type="entry name" value="HMA"/>
    <property type="match status" value="2"/>
</dbReference>
<dbReference type="Pfam" id="PF00702">
    <property type="entry name" value="Hydrolase"/>
    <property type="match status" value="1"/>
</dbReference>
<evidence type="ECO:0000256" key="16">
    <source>
        <dbReference type="RuleBase" id="RU362081"/>
    </source>
</evidence>
<keyword evidence="13 16" id="KW-1133">Transmembrane helix</keyword>
<evidence type="ECO:0000256" key="9">
    <source>
        <dbReference type="ARBA" id="ARBA00022796"/>
    </source>
</evidence>
<dbReference type="InterPro" id="IPR036412">
    <property type="entry name" value="HAD-like_sf"/>
</dbReference>
<evidence type="ECO:0000256" key="10">
    <source>
        <dbReference type="ARBA" id="ARBA00022840"/>
    </source>
</evidence>
<feature type="domain" description="HMA" evidence="17">
    <location>
        <begin position="737"/>
        <end position="803"/>
    </location>
</feature>
<dbReference type="GO" id="GO:0043682">
    <property type="term" value="F:P-type divalent copper transporter activity"/>
    <property type="evidence" value="ECO:0007669"/>
    <property type="project" value="TreeGrafter"/>
</dbReference>
<sequence>MMSTAKLQVKIGGMGCSFCAATIEKGLGRIEGVAGVHVSLAHEEALVTYDPKRVKSVTLTGTLQSLGYTVRDPDKIRTFEEEEAELRRERDRLIIAGAAAWVAFMAMFLMWSGRPHPWTLWILTILAFLMVFGLGLNFLKMAWASARRRILNQHVLMEVAAFGGLLGGAIGLVHPLFPSPDFFGVAVFVTAYHLLGNYASLLVRTRSSQAVKKLLSLQPPTARVVRDGSEVDLPIEEVRRGDRVRIRPGEQIPVDGVVEEGISAVDESLVTGESIPREKLPGQEVIGGSVNHSGTLLVRVSKVGEESFLRQVARHIQEARALKPGILLLLDRILVYFVPGVLAVGAAAFFFWTLGGWILFGLPDWDRAGFAALAVLVMGYPCALGMATPLAMIRGGGEAARQGILMRSAASFQAFKDVWVVVLDKTGTITHGKPQVVEVLPLNEWKSDELLALAASAEQVSEHPLGRAVVGRAKSGGLALDRVEDFEAVAGKGIRAVVGGRPVLVGTLRFLAELGVTTDALSEPAAEREARGGTVITVAVDDRAAGLMVLADAVKEDAAEAVAGLRRAGMEPVMITGDNERTARAVAGQVGIREVLAQVLPQEKAERVRAFQREEKRVAMVGDGINDAPALMQADVGLAMASGTDIAMESADIVLVGERLTAVVDAYHIARRSYRKTVQNLAIAFSFNGVGVPLAATGLVAPAWAMAAMAASVTAVMLNSFGGRLVPRHGKPPAAVRRVTLRVPSIHCQGCVTKIQETLGRLPAVVAVEGDPQTKQVVVTMRNGQAQWTAIEEALTRLGHVIGGD</sequence>
<dbReference type="InterPro" id="IPR059000">
    <property type="entry name" value="ATPase_P-type_domA"/>
</dbReference>
<dbReference type="Gene3D" id="2.70.150.10">
    <property type="entry name" value="Calcium-transporting ATPase, cytoplasmic transduction domain A"/>
    <property type="match status" value="1"/>
</dbReference>
<feature type="transmembrane region" description="Helical" evidence="16">
    <location>
        <begin position="333"/>
        <end position="358"/>
    </location>
</feature>
<dbReference type="Gene3D" id="3.30.70.100">
    <property type="match status" value="2"/>
</dbReference>
<name>A0A932M033_UNCTE</name>
<keyword evidence="7" id="KW-0677">Repeat</keyword>
<dbReference type="GO" id="GO:0005507">
    <property type="term" value="F:copper ion binding"/>
    <property type="evidence" value="ECO:0007669"/>
    <property type="project" value="InterPro"/>
</dbReference>
<dbReference type="PRINTS" id="PR00119">
    <property type="entry name" value="CATATPASE"/>
</dbReference>
<dbReference type="InterPro" id="IPR023299">
    <property type="entry name" value="ATPase_P-typ_cyto_dom_N"/>
</dbReference>
<dbReference type="Gene3D" id="3.40.1110.10">
    <property type="entry name" value="Calcium-transporting ATPase, cytoplasmic domain N"/>
    <property type="match status" value="1"/>
</dbReference>
<dbReference type="SUPFAM" id="SSF55008">
    <property type="entry name" value="HMA, heavy metal-associated domain"/>
    <property type="match status" value="2"/>
</dbReference>
<dbReference type="InterPro" id="IPR006122">
    <property type="entry name" value="HMA_Cu_ion-bd"/>
</dbReference>
<dbReference type="SFLD" id="SFLDG00002">
    <property type="entry name" value="C1.7:_P-type_atpase_like"/>
    <property type="match status" value="1"/>
</dbReference>
<feature type="transmembrane region" description="Helical" evidence="16">
    <location>
        <begin position="370"/>
        <end position="393"/>
    </location>
</feature>
<dbReference type="GO" id="GO:0005524">
    <property type="term" value="F:ATP binding"/>
    <property type="evidence" value="ECO:0007669"/>
    <property type="project" value="UniProtKB-UniRule"/>
</dbReference>
<dbReference type="PROSITE" id="PS01229">
    <property type="entry name" value="COF_2"/>
    <property type="match status" value="1"/>
</dbReference>
<dbReference type="NCBIfam" id="TIGR01511">
    <property type="entry name" value="ATPase-IB1_Cu"/>
    <property type="match status" value="1"/>
</dbReference>
<dbReference type="SFLD" id="SFLDS00003">
    <property type="entry name" value="Haloacid_Dehalogenase"/>
    <property type="match status" value="1"/>
</dbReference>
<accession>A0A932M033</accession>
<dbReference type="Pfam" id="PF00122">
    <property type="entry name" value="E1-E2_ATPase"/>
    <property type="match status" value="1"/>
</dbReference>
<proteinExistence type="inferred from homology"/>
<gene>
    <name evidence="18" type="ORF">HYY65_00650</name>
</gene>
<evidence type="ECO:0000256" key="3">
    <source>
        <dbReference type="ARBA" id="ARBA00022448"/>
    </source>
</evidence>
<feature type="transmembrane region" description="Helical" evidence="16">
    <location>
        <begin position="702"/>
        <end position="721"/>
    </location>
</feature>
<evidence type="ECO:0000256" key="7">
    <source>
        <dbReference type="ARBA" id="ARBA00022737"/>
    </source>
</evidence>
<dbReference type="NCBIfam" id="TIGR00003">
    <property type="entry name" value="copper ion binding protein"/>
    <property type="match status" value="2"/>
</dbReference>
<feature type="transmembrane region" description="Helical" evidence="16">
    <location>
        <begin position="93"/>
        <end position="112"/>
    </location>
</feature>
<dbReference type="FunFam" id="2.70.150.10:FF:000020">
    <property type="entry name" value="Copper-exporting P-type ATPase A"/>
    <property type="match status" value="1"/>
</dbReference>
<dbReference type="InterPro" id="IPR008250">
    <property type="entry name" value="ATPase_P-typ_transduc_dom_A_sf"/>
</dbReference>
<dbReference type="Proteomes" id="UP000741360">
    <property type="component" value="Unassembled WGS sequence"/>
</dbReference>
<keyword evidence="12" id="KW-1278">Translocase</keyword>
<feature type="transmembrane region" description="Helical" evidence="16">
    <location>
        <begin position="118"/>
        <end position="139"/>
    </location>
</feature>
<keyword evidence="15 16" id="KW-0472">Membrane</keyword>
<dbReference type="CDD" id="cd00371">
    <property type="entry name" value="HMA"/>
    <property type="match status" value="2"/>
</dbReference>
<keyword evidence="9" id="KW-0186">Copper</keyword>
<dbReference type="NCBIfam" id="TIGR01494">
    <property type="entry name" value="ATPase_P-type"/>
    <property type="match status" value="1"/>
</dbReference>
<feature type="domain" description="HMA" evidence="17">
    <location>
        <begin position="5"/>
        <end position="71"/>
    </location>
</feature>
<dbReference type="InterPro" id="IPR044492">
    <property type="entry name" value="P_typ_ATPase_HD_dom"/>
</dbReference>
<dbReference type="GO" id="GO:0060003">
    <property type="term" value="P:copper ion export"/>
    <property type="evidence" value="ECO:0007669"/>
    <property type="project" value="UniProtKB-ARBA"/>
</dbReference>
<dbReference type="SFLD" id="SFLDF00027">
    <property type="entry name" value="p-type_atpase"/>
    <property type="match status" value="1"/>
</dbReference>
<dbReference type="FunFam" id="3.30.70.100:FF:000001">
    <property type="entry name" value="ATPase copper transporting beta"/>
    <property type="match status" value="1"/>
</dbReference>
<comment type="similarity">
    <text evidence="2 16">Belongs to the cation transport ATPase (P-type) (TC 3.A.3) family. Type IB subfamily.</text>
</comment>
<evidence type="ECO:0000256" key="13">
    <source>
        <dbReference type="ARBA" id="ARBA00022989"/>
    </source>
</evidence>
<dbReference type="PANTHER" id="PTHR43520:SF8">
    <property type="entry name" value="P-TYPE CU(+) TRANSPORTER"/>
    <property type="match status" value="1"/>
</dbReference>
<dbReference type="NCBIfam" id="TIGR01525">
    <property type="entry name" value="ATPase-IB_hvy"/>
    <property type="match status" value="1"/>
</dbReference>
<evidence type="ECO:0000256" key="14">
    <source>
        <dbReference type="ARBA" id="ARBA00023065"/>
    </source>
</evidence>
<dbReference type="InterPro" id="IPR027256">
    <property type="entry name" value="P-typ_ATPase_IB"/>
</dbReference>
<dbReference type="GO" id="GO:0016887">
    <property type="term" value="F:ATP hydrolysis activity"/>
    <property type="evidence" value="ECO:0007669"/>
    <property type="project" value="InterPro"/>
</dbReference>
<comment type="subcellular location">
    <subcellularLocation>
        <location evidence="1">Cell membrane</location>
        <topology evidence="1">Multi-pass membrane protein</topology>
    </subcellularLocation>
</comment>
<organism evidence="18 19">
    <name type="scientific">Tectimicrobiota bacterium</name>
    <dbReference type="NCBI Taxonomy" id="2528274"/>
    <lineage>
        <taxon>Bacteria</taxon>
        <taxon>Pseudomonadati</taxon>
        <taxon>Nitrospinota/Tectimicrobiota group</taxon>
        <taxon>Candidatus Tectimicrobiota</taxon>
    </lineage>
</organism>
<dbReference type="PROSITE" id="PS50846">
    <property type="entry name" value="HMA_2"/>
    <property type="match status" value="2"/>
</dbReference>
<evidence type="ECO:0000256" key="8">
    <source>
        <dbReference type="ARBA" id="ARBA00022741"/>
    </source>
</evidence>
<evidence type="ECO:0000259" key="17">
    <source>
        <dbReference type="PROSITE" id="PS50846"/>
    </source>
</evidence>
<evidence type="ECO:0000313" key="18">
    <source>
        <dbReference type="EMBL" id="MBI3013586.1"/>
    </source>
</evidence>
<evidence type="ECO:0000256" key="15">
    <source>
        <dbReference type="ARBA" id="ARBA00023136"/>
    </source>
</evidence>
<evidence type="ECO:0000256" key="12">
    <source>
        <dbReference type="ARBA" id="ARBA00022967"/>
    </source>
</evidence>
<dbReference type="InterPro" id="IPR006121">
    <property type="entry name" value="HMA_dom"/>
</dbReference>
<dbReference type="PRINTS" id="PR00120">
    <property type="entry name" value="HATPASE"/>
</dbReference>
<dbReference type="SUPFAM" id="SSF81653">
    <property type="entry name" value="Calcium ATPase, transduction domain A"/>
    <property type="match status" value="1"/>
</dbReference>
<dbReference type="SUPFAM" id="SSF56784">
    <property type="entry name" value="HAD-like"/>
    <property type="match status" value="1"/>
</dbReference>
<reference evidence="18" key="1">
    <citation type="submission" date="2020-07" db="EMBL/GenBank/DDBJ databases">
        <title>Huge and variable diversity of episymbiotic CPR bacteria and DPANN archaea in groundwater ecosystems.</title>
        <authorList>
            <person name="He C.Y."/>
            <person name="Keren R."/>
            <person name="Whittaker M."/>
            <person name="Farag I.F."/>
            <person name="Doudna J."/>
            <person name="Cate J.H.D."/>
            <person name="Banfield J.F."/>
        </authorList>
    </citation>
    <scope>NUCLEOTIDE SEQUENCE</scope>
    <source>
        <strain evidence="18">NC_groundwater_717_Ag_S-0.2um_59_8</strain>
    </source>
</reference>
<dbReference type="EMBL" id="JACPSX010000009">
    <property type="protein sequence ID" value="MBI3013586.1"/>
    <property type="molecule type" value="Genomic_DNA"/>
</dbReference>
<dbReference type="AlphaFoldDB" id="A0A932M033"/>
<evidence type="ECO:0000256" key="2">
    <source>
        <dbReference type="ARBA" id="ARBA00006024"/>
    </source>
</evidence>
<keyword evidence="3" id="KW-0813">Transport</keyword>
<keyword evidence="14" id="KW-0406">Ion transport</keyword>
<dbReference type="InterPro" id="IPR036163">
    <property type="entry name" value="HMA_dom_sf"/>
</dbReference>
<keyword evidence="8 16" id="KW-0547">Nucleotide-binding</keyword>
<feature type="transmembrane region" description="Helical" evidence="16">
    <location>
        <begin position="678"/>
        <end position="696"/>
    </location>
</feature>
<protein>
    <submittedName>
        <fullName evidence="18">Heavy metal translocating P-type ATPase</fullName>
    </submittedName>
</protein>